<accession>A0A918KFS5</accession>
<dbReference type="SUPFAM" id="SSF53187">
    <property type="entry name" value="Zn-dependent exopeptidases"/>
    <property type="match status" value="1"/>
</dbReference>
<dbReference type="AlphaFoldDB" id="A0A918KFS5"/>
<proteinExistence type="predicted"/>
<dbReference type="GO" id="GO:0050118">
    <property type="term" value="F:N-acetyldiaminopimelate deacetylase activity"/>
    <property type="evidence" value="ECO:0007669"/>
    <property type="project" value="UniProtKB-ARBA"/>
</dbReference>
<keyword evidence="1" id="KW-0378">Hydrolase</keyword>
<dbReference type="NCBIfam" id="TIGR01891">
    <property type="entry name" value="amidohydrolases"/>
    <property type="match status" value="1"/>
</dbReference>
<sequence length="437" mass="46649">MAFKSITLGFLLTAATLPVTAFADDTLRKDIAADYNANLESLFTHFHQNPELSFLESKTATRLASEIKAFGYDVTEGVGGTGIVAVMKNGAGPTVMIRADMDGLPVKEDSGLSYASTALQIDRDGVEKPVMHACGHDVHITSLVGAARQMAARKDRWSGTLVLIGQPAEELISGARAMLEDGLYTRFPKPDYALGFHVSAGIPSGRVEVAQGIAMSSSDSVDIIVKGVGAHGASPHKGIDPVLVASQIVVSLQSVVSRSIAPLEPGVITVGSIHGGNKHNIISDEVKMQLTVRSDSPKIRKQLLDGIDRVVEGVAISLDVPEELMPEVIRSKTQTTPPTINDRATAERVISVFEEKLPNGTLFSQPRQGMGAEDFSYFITPETGVKGVYFWVGGTPEKDVEDAPSHHSPFFKVEPEPSITLGTEATVLAALDLLQKK</sequence>
<dbReference type="InterPro" id="IPR017439">
    <property type="entry name" value="Amidohydrolase"/>
</dbReference>
<dbReference type="SUPFAM" id="SSF55031">
    <property type="entry name" value="Bacterial exopeptidase dimerisation domain"/>
    <property type="match status" value="1"/>
</dbReference>
<dbReference type="Gene3D" id="3.40.630.10">
    <property type="entry name" value="Zn peptidases"/>
    <property type="match status" value="1"/>
</dbReference>
<feature type="binding site" evidence="2">
    <location>
        <position position="170"/>
    </location>
    <ligand>
        <name>Mn(2+)</name>
        <dbReference type="ChEBI" id="CHEBI:29035"/>
        <label>2</label>
    </ligand>
</feature>
<dbReference type="PANTHER" id="PTHR11014:SF63">
    <property type="entry name" value="METALLOPEPTIDASE, PUTATIVE (AFU_ORTHOLOGUE AFUA_6G09600)-RELATED"/>
    <property type="match status" value="1"/>
</dbReference>
<comment type="caution">
    <text evidence="5">The sequence shown here is derived from an EMBL/GenBank/DDBJ whole genome shotgun (WGS) entry which is preliminary data.</text>
</comment>
<organism evidence="5 6">
    <name type="scientific">Litorimonas cladophorae</name>
    <dbReference type="NCBI Taxonomy" id="1220491"/>
    <lineage>
        <taxon>Bacteria</taxon>
        <taxon>Pseudomonadati</taxon>
        <taxon>Pseudomonadota</taxon>
        <taxon>Alphaproteobacteria</taxon>
        <taxon>Maricaulales</taxon>
        <taxon>Robiginitomaculaceae</taxon>
    </lineage>
</organism>
<keyword evidence="6" id="KW-1185">Reference proteome</keyword>
<comment type="cofactor">
    <cofactor evidence="2">
        <name>Mn(2+)</name>
        <dbReference type="ChEBI" id="CHEBI:29035"/>
    </cofactor>
    <text evidence="2">The Mn(2+) ion enhances activity.</text>
</comment>
<dbReference type="InterPro" id="IPR002933">
    <property type="entry name" value="Peptidase_M20"/>
</dbReference>
<evidence type="ECO:0000256" key="2">
    <source>
        <dbReference type="PIRSR" id="PIRSR005962-1"/>
    </source>
</evidence>
<evidence type="ECO:0000313" key="5">
    <source>
        <dbReference type="EMBL" id="GGX61936.1"/>
    </source>
</evidence>
<dbReference type="FunFam" id="3.30.70.360:FF:000001">
    <property type="entry name" value="N-acetyldiaminopimelate deacetylase"/>
    <property type="match status" value="1"/>
</dbReference>
<dbReference type="InterPro" id="IPR036264">
    <property type="entry name" value="Bact_exopeptidase_dim_dom"/>
</dbReference>
<dbReference type="RefSeq" id="WP_189582108.1">
    <property type="nucleotide sequence ID" value="NZ_BMYV01000001.1"/>
</dbReference>
<evidence type="ECO:0000256" key="1">
    <source>
        <dbReference type="ARBA" id="ARBA00022801"/>
    </source>
</evidence>
<evidence type="ECO:0000259" key="4">
    <source>
        <dbReference type="Pfam" id="PF07687"/>
    </source>
</evidence>
<dbReference type="InterPro" id="IPR011650">
    <property type="entry name" value="Peptidase_M20_dimer"/>
</dbReference>
<feature type="domain" description="Peptidase M20 dimerisation" evidence="4">
    <location>
        <begin position="218"/>
        <end position="312"/>
    </location>
</feature>
<dbReference type="EMBL" id="BMYV01000001">
    <property type="protein sequence ID" value="GGX61936.1"/>
    <property type="molecule type" value="Genomic_DNA"/>
</dbReference>
<keyword evidence="2" id="KW-0464">Manganese</keyword>
<dbReference type="Pfam" id="PF01546">
    <property type="entry name" value="Peptidase_M20"/>
    <property type="match status" value="1"/>
</dbReference>
<dbReference type="PIRSF" id="PIRSF005962">
    <property type="entry name" value="Pept_M20D_amidohydro"/>
    <property type="match status" value="1"/>
</dbReference>
<dbReference type="Proteomes" id="UP000600865">
    <property type="component" value="Unassembled WGS sequence"/>
</dbReference>
<dbReference type="Gene3D" id="3.30.70.360">
    <property type="match status" value="1"/>
</dbReference>
<keyword evidence="3" id="KW-0732">Signal</keyword>
<evidence type="ECO:0000256" key="3">
    <source>
        <dbReference type="SAM" id="SignalP"/>
    </source>
</evidence>
<keyword evidence="2" id="KW-0479">Metal-binding</keyword>
<feature type="binding site" evidence="2">
    <location>
        <position position="197"/>
    </location>
    <ligand>
        <name>Mn(2+)</name>
        <dbReference type="ChEBI" id="CHEBI:29035"/>
        <label>2</label>
    </ligand>
</feature>
<dbReference type="GO" id="GO:0019877">
    <property type="term" value="P:diaminopimelate biosynthetic process"/>
    <property type="evidence" value="ECO:0007669"/>
    <property type="project" value="UniProtKB-ARBA"/>
</dbReference>
<feature type="binding site" evidence="2">
    <location>
        <position position="136"/>
    </location>
    <ligand>
        <name>Mn(2+)</name>
        <dbReference type="ChEBI" id="CHEBI:29035"/>
        <label>2</label>
    </ligand>
</feature>
<dbReference type="PANTHER" id="PTHR11014">
    <property type="entry name" value="PEPTIDASE M20 FAMILY MEMBER"/>
    <property type="match status" value="1"/>
</dbReference>
<feature type="chain" id="PRO_5036790122" evidence="3">
    <location>
        <begin position="24"/>
        <end position="437"/>
    </location>
</feature>
<name>A0A918KFS5_9PROT</name>
<gene>
    <name evidence="5" type="ORF">GCM10011309_09850</name>
</gene>
<dbReference type="Pfam" id="PF07687">
    <property type="entry name" value="M20_dimer"/>
    <property type="match status" value="1"/>
</dbReference>
<dbReference type="GO" id="GO:0046872">
    <property type="term" value="F:metal ion binding"/>
    <property type="evidence" value="ECO:0007669"/>
    <property type="project" value="UniProtKB-KW"/>
</dbReference>
<feature type="binding site" evidence="2">
    <location>
        <position position="134"/>
    </location>
    <ligand>
        <name>Mn(2+)</name>
        <dbReference type="ChEBI" id="CHEBI:29035"/>
        <label>2</label>
    </ligand>
</feature>
<reference evidence="5 6" key="1">
    <citation type="journal article" date="2014" name="Int. J. Syst. Evol. Microbiol.">
        <title>Complete genome sequence of Corynebacterium casei LMG S-19264T (=DSM 44701T), isolated from a smear-ripened cheese.</title>
        <authorList>
            <consortium name="US DOE Joint Genome Institute (JGI-PGF)"/>
            <person name="Walter F."/>
            <person name="Albersmeier A."/>
            <person name="Kalinowski J."/>
            <person name="Ruckert C."/>
        </authorList>
    </citation>
    <scope>NUCLEOTIDE SEQUENCE [LARGE SCALE GENOMIC DNA]</scope>
    <source>
        <strain evidence="5 6">KCTC 23968</strain>
    </source>
</reference>
<evidence type="ECO:0000313" key="6">
    <source>
        <dbReference type="Proteomes" id="UP000600865"/>
    </source>
</evidence>
<feature type="binding site" evidence="2">
    <location>
        <position position="407"/>
    </location>
    <ligand>
        <name>Mn(2+)</name>
        <dbReference type="ChEBI" id="CHEBI:29035"/>
        <label>2</label>
    </ligand>
</feature>
<feature type="signal peptide" evidence="3">
    <location>
        <begin position="1"/>
        <end position="23"/>
    </location>
</feature>
<protein>
    <submittedName>
        <fullName evidence="5">Peptidase</fullName>
    </submittedName>
</protein>